<gene>
    <name evidence="1" type="ORF">DPMN_167876</name>
</gene>
<sequence length="117" mass="13570">MQYRVLRRARQAASCTSPTTPSTSSSLWQRMDQSLPPSWILNYNRQWVYMLHLQMVVCRYASKTILQLDNKGNRKLATLDTERNGIQCANVCYISNTTSIIVEEMILSFSHFMCNNK</sequence>
<reference evidence="1" key="2">
    <citation type="submission" date="2020-11" db="EMBL/GenBank/DDBJ databases">
        <authorList>
            <person name="McCartney M.A."/>
            <person name="Auch B."/>
            <person name="Kono T."/>
            <person name="Mallez S."/>
            <person name="Becker A."/>
            <person name="Gohl D.M."/>
            <person name="Silverstein K.A.T."/>
            <person name="Koren S."/>
            <person name="Bechman K.B."/>
            <person name="Herman A."/>
            <person name="Abrahante J.E."/>
            <person name="Garbe J."/>
        </authorList>
    </citation>
    <scope>NUCLEOTIDE SEQUENCE</scope>
    <source>
        <strain evidence="1">Duluth1</strain>
        <tissue evidence="1">Whole animal</tissue>
    </source>
</reference>
<proteinExistence type="predicted"/>
<name>A0A9D4F4K9_DREPO</name>
<evidence type="ECO:0000313" key="2">
    <source>
        <dbReference type="Proteomes" id="UP000828390"/>
    </source>
</evidence>
<keyword evidence="2" id="KW-1185">Reference proteome</keyword>
<protein>
    <submittedName>
        <fullName evidence="1">Uncharacterized protein</fullName>
    </submittedName>
</protein>
<dbReference type="AlphaFoldDB" id="A0A9D4F4K9"/>
<dbReference type="EMBL" id="JAIWYP010000008">
    <property type="protein sequence ID" value="KAH3789690.1"/>
    <property type="molecule type" value="Genomic_DNA"/>
</dbReference>
<evidence type="ECO:0000313" key="1">
    <source>
        <dbReference type="EMBL" id="KAH3789690.1"/>
    </source>
</evidence>
<reference evidence="1" key="1">
    <citation type="journal article" date="2019" name="bioRxiv">
        <title>The Genome of the Zebra Mussel, Dreissena polymorpha: A Resource for Invasive Species Research.</title>
        <authorList>
            <person name="McCartney M.A."/>
            <person name="Auch B."/>
            <person name="Kono T."/>
            <person name="Mallez S."/>
            <person name="Zhang Y."/>
            <person name="Obille A."/>
            <person name="Becker A."/>
            <person name="Abrahante J.E."/>
            <person name="Garbe J."/>
            <person name="Badalamenti J.P."/>
            <person name="Herman A."/>
            <person name="Mangelson H."/>
            <person name="Liachko I."/>
            <person name="Sullivan S."/>
            <person name="Sone E.D."/>
            <person name="Koren S."/>
            <person name="Silverstein K.A.T."/>
            <person name="Beckman K.B."/>
            <person name="Gohl D.M."/>
        </authorList>
    </citation>
    <scope>NUCLEOTIDE SEQUENCE</scope>
    <source>
        <strain evidence="1">Duluth1</strain>
        <tissue evidence="1">Whole animal</tissue>
    </source>
</reference>
<accession>A0A9D4F4K9</accession>
<comment type="caution">
    <text evidence="1">The sequence shown here is derived from an EMBL/GenBank/DDBJ whole genome shotgun (WGS) entry which is preliminary data.</text>
</comment>
<organism evidence="1 2">
    <name type="scientific">Dreissena polymorpha</name>
    <name type="common">Zebra mussel</name>
    <name type="synonym">Mytilus polymorpha</name>
    <dbReference type="NCBI Taxonomy" id="45954"/>
    <lineage>
        <taxon>Eukaryota</taxon>
        <taxon>Metazoa</taxon>
        <taxon>Spiralia</taxon>
        <taxon>Lophotrochozoa</taxon>
        <taxon>Mollusca</taxon>
        <taxon>Bivalvia</taxon>
        <taxon>Autobranchia</taxon>
        <taxon>Heteroconchia</taxon>
        <taxon>Euheterodonta</taxon>
        <taxon>Imparidentia</taxon>
        <taxon>Neoheterodontei</taxon>
        <taxon>Myida</taxon>
        <taxon>Dreissenoidea</taxon>
        <taxon>Dreissenidae</taxon>
        <taxon>Dreissena</taxon>
    </lineage>
</organism>
<dbReference type="Proteomes" id="UP000828390">
    <property type="component" value="Unassembled WGS sequence"/>
</dbReference>